<dbReference type="Pfam" id="PF15411">
    <property type="entry name" value="PH_10"/>
    <property type="match status" value="1"/>
</dbReference>
<keyword evidence="7" id="KW-1185">Reference proteome</keyword>
<evidence type="ECO:0008006" key="8">
    <source>
        <dbReference type="Google" id="ProtNLM"/>
    </source>
</evidence>
<evidence type="ECO:0000259" key="5">
    <source>
        <dbReference type="PROSITE" id="PS50011"/>
    </source>
</evidence>
<dbReference type="PROSITE" id="PS50010">
    <property type="entry name" value="DH_2"/>
    <property type="match status" value="1"/>
</dbReference>
<evidence type="ECO:0000313" key="6">
    <source>
        <dbReference type="EMBL" id="GLB38631.1"/>
    </source>
</evidence>
<dbReference type="PROSITE" id="PS00109">
    <property type="entry name" value="PROTEIN_KINASE_TYR"/>
    <property type="match status" value="1"/>
</dbReference>
<protein>
    <recommendedName>
        <fullName evidence="8">Non-specific serine/threonine protein kinase</fullName>
    </recommendedName>
</protein>
<dbReference type="GO" id="GO:0005085">
    <property type="term" value="F:guanyl-nucleotide exchange factor activity"/>
    <property type="evidence" value="ECO:0007669"/>
    <property type="project" value="InterPro"/>
</dbReference>
<dbReference type="InterPro" id="IPR000219">
    <property type="entry name" value="DH_dom"/>
</dbReference>
<dbReference type="InterPro" id="IPR051681">
    <property type="entry name" value="Ser/Thr_Kinases-Pseudokinases"/>
</dbReference>
<dbReference type="SUPFAM" id="SSF48065">
    <property type="entry name" value="DBL homology domain (DH-domain)"/>
    <property type="match status" value="1"/>
</dbReference>
<dbReference type="InterPro" id="IPR035899">
    <property type="entry name" value="DBL_dom_sf"/>
</dbReference>
<dbReference type="InterPro" id="IPR000719">
    <property type="entry name" value="Prot_kinase_dom"/>
</dbReference>
<sequence>MKHPRLQPPRAPPEHLRLQSFQILSRLQLVVEFRPWLEYTREHIFRKHRTPLELLWDCFSFGAPLGTLLNLLGSPSPSHLVEHVEYFNFTLGVEERKPYFASFIQRVQMLEVQGRLPYGEVLRCDDFLSEASSTFAKVLRTVYRLLVALEETYPGLFVAPAGSQERREELIQELVDTERTHKSLLKSVFDAAQTLYDGSKITGPYFECFLMNRTSLLQYHERLLKCTEDLFSKTSGKRWMSIFALDDDSTRTKVFGAYRSLCISFLGLMEFMDATSFEPELVNSARIIVENTTAIISRIFTYNIILQDILDATLPADDQGYNSLCEAVFRMGDVSETMDEVGRQLRTMRSVRLLKGRAYIWTAPDPEDLGVLLLDDCLAVEATKKTEYSVFLFETLFLCCKEGFDRREAKQPPVAYPIYAWELGAALRKTSPLDIVHAIPVSRLQSVSCPDTSSIEISWVDKGHEMRHLKFISMSFPQWDQWLSTLEPFVPPIYRSPSVPRVTFEGGEGPLSEDEDENGTMVKHAKSWSVIGRKGPRSESSSFINEQPDDEDFSISPGLLPNLFNPPELLRSPSPLSPSYALISTDRPPTPPAEDGLSSPSNPSALLDLTGKITREGRYPVAHGGFSDVWKGAWHDEDRVRNVAVKVLRSRIDDPEMEEKMVRRLRRELSIWKNLDHPHILSLYGIASDFGHYSSMVCPWMEHGSVSKYMEKCGDIMSTADRLKLLCEVADGLSYLHARSMVHGDLTGSNILITDEGKACLCDFGLSTIIAEFQATSYFTSTIGGAVRWTDALFYRIYGEDEEPPTISTRSDIYSFGSVMLEVLSGRMPYHYIKTDPQVIIELHRGNKPRRPAQTFVSDAQWAFIQRCWDDDAGKRPDIAEVCKAMQALYRACLELEV</sequence>
<name>A0A9P3PN00_LYOSH</name>
<organism evidence="6 7">
    <name type="scientific">Lyophyllum shimeji</name>
    <name type="common">Hon-shimeji</name>
    <name type="synonym">Tricholoma shimeji</name>
    <dbReference type="NCBI Taxonomy" id="47721"/>
    <lineage>
        <taxon>Eukaryota</taxon>
        <taxon>Fungi</taxon>
        <taxon>Dikarya</taxon>
        <taxon>Basidiomycota</taxon>
        <taxon>Agaricomycotina</taxon>
        <taxon>Agaricomycetes</taxon>
        <taxon>Agaricomycetidae</taxon>
        <taxon>Agaricales</taxon>
        <taxon>Tricholomatineae</taxon>
        <taxon>Lyophyllaceae</taxon>
        <taxon>Lyophyllum</taxon>
    </lineage>
</organism>
<dbReference type="InterPro" id="IPR011993">
    <property type="entry name" value="PH-like_dom_sf"/>
</dbReference>
<dbReference type="PANTHER" id="PTHR44329">
    <property type="entry name" value="SERINE/THREONINE-PROTEIN KINASE TNNI3K-RELATED"/>
    <property type="match status" value="1"/>
</dbReference>
<feature type="region of interest" description="Disordered" evidence="3">
    <location>
        <begin position="532"/>
        <end position="558"/>
    </location>
</feature>
<feature type="domain" description="DH" evidence="4">
    <location>
        <begin position="166"/>
        <end position="341"/>
    </location>
</feature>
<evidence type="ECO:0000259" key="4">
    <source>
        <dbReference type="PROSITE" id="PS50010"/>
    </source>
</evidence>
<proteinExistence type="predicted"/>
<dbReference type="Gene3D" id="1.10.510.10">
    <property type="entry name" value="Transferase(Phosphotransferase) domain 1"/>
    <property type="match status" value="1"/>
</dbReference>
<evidence type="ECO:0000256" key="2">
    <source>
        <dbReference type="ARBA" id="ARBA00022840"/>
    </source>
</evidence>
<evidence type="ECO:0000256" key="1">
    <source>
        <dbReference type="ARBA" id="ARBA00022741"/>
    </source>
</evidence>
<feature type="domain" description="Protein kinase" evidence="5">
    <location>
        <begin position="615"/>
        <end position="890"/>
    </location>
</feature>
<feature type="compositionally biased region" description="Low complexity" evidence="3">
    <location>
        <begin position="575"/>
        <end position="584"/>
    </location>
</feature>
<dbReference type="Pfam" id="PF07714">
    <property type="entry name" value="PK_Tyr_Ser-Thr"/>
    <property type="match status" value="1"/>
</dbReference>
<dbReference type="OrthoDB" id="6718656at2759"/>
<accession>A0A9P3PN00</accession>
<feature type="region of interest" description="Disordered" evidence="3">
    <location>
        <begin position="575"/>
        <end position="603"/>
    </location>
</feature>
<keyword evidence="2" id="KW-0067">ATP-binding</keyword>
<reference evidence="6" key="1">
    <citation type="submission" date="2022-07" db="EMBL/GenBank/DDBJ databases">
        <title>The genome of Lyophyllum shimeji provides insight into the initial evolution of ectomycorrhizal fungal genome.</title>
        <authorList>
            <person name="Kobayashi Y."/>
            <person name="Shibata T."/>
            <person name="Hirakawa H."/>
            <person name="Shigenobu S."/>
            <person name="Nishiyama T."/>
            <person name="Yamada A."/>
            <person name="Hasebe M."/>
            <person name="Kawaguchi M."/>
        </authorList>
    </citation>
    <scope>NUCLEOTIDE SEQUENCE</scope>
    <source>
        <strain evidence="6">AT787</strain>
    </source>
</reference>
<dbReference type="PROSITE" id="PS50011">
    <property type="entry name" value="PROTEIN_KINASE_DOM"/>
    <property type="match status" value="1"/>
</dbReference>
<dbReference type="Gene3D" id="1.20.900.10">
    <property type="entry name" value="Dbl homology (DH) domain"/>
    <property type="match status" value="1"/>
</dbReference>
<keyword evidence="1" id="KW-0547">Nucleotide-binding</keyword>
<dbReference type="InterPro" id="IPR001245">
    <property type="entry name" value="Ser-Thr/Tyr_kinase_cat_dom"/>
</dbReference>
<dbReference type="GO" id="GO:0005524">
    <property type="term" value="F:ATP binding"/>
    <property type="evidence" value="ECO:0007669"/>
    <property type="project" value="UniProtKB-KW"/>
</dbReference>
<dbReference type="PANTHER" id="PTHR44329:SF298">
    <property type="entry name" value="MIXED LINEAGE KINASE DOMAIN-LIKE PROTEIN"/>
    <property type="match status" value="1"/>
</dbReference>
<dbReference type="GO" id="GO:0004674">
    <property type="term" value="F:protein serine/threonine kinase activity"/>
    <property type="evidence" value="ECO:0007669"/>
    <property type="project" value="TreeGrafter"/>
</dbReference>
<dbReference type="AlphaFoldDB" id="A0A9P3PN00"/>
<gene>
    <name evidence="6" type="ORF">LshimejAT787_0504960</name>
</gene>
<dbReference type="EMBL" id="BRPK01000005">
    <property type="protein sequence ID" value="GLB38631.1"/>
    <property type="molecule type" value="Genomic_DNA"/>
</dbReference>
<dbReference type="Gene3D" id="2.30.29.30">
    <property type="entry name" value="Pleckstrin-homology domain (PH domain)/Phosphotyrosine-binding domain (PTB)"/>
    <property type="match status" value="1"/>
</dbReference>
<evidence type="ECO:0000313" key="7">
    <source>
        <dbReference type="Proteomes" id="UP001063166"/>
    </source>
</evidence>
<comment type="caution">
    <text evidence="6">The sequence shown here is derived from an EMBL/GenBank/DDBJ whole genome shotgun (WGS) entry which is preliminary data.</text>
</comment>
<dbReference type="InterPro" id="IPR011009">
    <property type="entry name" value="Kinase-like_dom_sf"/>
</dbReference>
<evidence type="ECO:0000256" key="3">
    <source>
        <dbReference type="SAM" id="MobiDB-lite"/>
    </source>
</evidence>
<dbReference type="InterPro" id="IPR008266">
    <property type="entry name" value="Tyr_kinase_AS"/>
</dbReference>
<dbReference type="SUPFAM" id="SSF56112">
    <property type="entry name" value="Protein kinase-like (PK-like)"/>
    <property type="match status" value="1"/>
</dbReference>
<dbReference type="Proteomes" id="UP001063166">
    <property type="component" value="Unassembled WGS sequence"/>
</dbReference>